<protein>
    <submittedName>
        <fullName evidence="1">Uncharacterized protein</fullName>
    </submittedName>
</protein>
<dbReference type="Gene3D" id="1.25.40.420">
    <property type="match status" value="1"/>
</dbReference>
<dbReference type="OrthoDB" id="6359816at2759"/>
<dbReference type="STRING" id="2018661.A0A2A2L973"/>
<dbReference type="Proteomes" id="UP000218231">
    <property type="component" value="Unassembled WGS sequence"/>
</dbReference>
<organism evidence="1 2">
    <name type="scientific">Diploscapter pachys</name>
    <dbReference type="NCBI Taxonomy" id="2018661"/>
    <lineage>
        <taxon>Eukaryota</taxon>
        <taxon>Metazoa</taxon>
        <taxon>Ecdysozoa</taxon>
        <taxon>Nematoda</taxon>
        <taxon>Chromadorea</taxon>
        <taxon>Rhabditida</taxon>
        <taxon>Rhabditina</taxon>
        <taxon>Rhabditomorpha</taxon>
        <taxon>Rhabditoidea</taxon>
        <taxon>Rhabditidae</taxon>
        <taxon>Diploscapter</taxon>
    </lineage>
</organism>
<evidence type="ECO:0000313" key="2">
    <source>
        <dbReference type="Proteomes" id="UP000218231"/>
    </source>
</evidence>
<name>A0A2A2L973_9BILA</name>
<reference evidence="1 2" key="1">
    <citation type="journal article" date="2017" name="Curr. Biol.">
        <title>Genome architecture and evolution of a unichromosomal asexual nematode.</title>
        <authorList>
            <person name="Fradin H."/>
            <person name="Zegar C."/>
            <person name="Gutwein M."/>
            <person name="Lucas J."/>
            <person name="Kovtun M."/>
            <person name="Corcoran D."/>
            <person name="Baugh L.R."/>
            <person name="Kiontke K."/>
            <person name="Gunsalus K."/>
            <person name="Fitch D.H."/>
            <person name="Piano F."/>
        </authorList>
    </citation>
    <scope>NUCLEOTIDE SEQUENCE [LARGE SCALE GENOMIC DNA]</scope>
    <source>
        <strain evidence="1">PF1309</strain>
    </source>
</reference>
<dbReference type="AlphaFoldDB" id="A0A2A2L973"/>
<proteinExistence type="predicted"/>
<comment type="caution">
    <text evidence="1">The sequence shown here is derived from an EMBL/GenBank/DDBJ whole genome shotgun (WGS) entry which is preliminary data.</text>
</comment>
<sequence length="66" mass="7337">MGDMYNAPRLRQRAVQFILARPKNVTMTPGWTDILKSHPYLVTDIINNIDKPTTSICPAEAPPSGI</sequence>
<gene>
    <name evidence="1" type="ORF">WR25_21993</name>
</gene>
<dbReference type="EMBL" id="LIAE01007026">
    <property type="protein sequence ID" value="PAV82821.1"/>
    <property type="molecule type" value="Genomic_DNA"/>
</dbReference>
<accession>A0A2A2L973</accession>
<evidence type="ECO:0000313" key="1">
    <source>
        <dbReference type="EMBL" id="PAV82821.1"/>
    </source>
</evidence>
<keyword evidence="2" id="KW-1185">Reference proteome</keyword>